<reference evidence="2" key="2">
    <citation type="journal article" date="2024" name="Plant">
        <title>Genomic evolution and insights into agronomic trait innovations of Sesamum species.</title>
        <authorList>
            <person name="Miao H."/>
            <person name="Wang L."/>
            <person name="Qu L."/>
            <person name="Liu H."/>
            <person name="Sun Y."/>
            <person name="Le M."/>
            <person name="Wang Q."/>
            <person name="Wei S."/>
            <person name="Zheng Y."/>
            <person name="Lin W."/>
            <person name="Duan Y."/>
            <person name="Cao H."/>
            <person name="Xiong S."/>
            <person name="Wang X."/>
            <person name="Wei L."/>
            <person name="Li C."/>
            <person name="Ma Q."/>
            <person name="Ju M."/>
            <person name="Zhao R."/>
            <person name="Li G."/>
            <person name="Mu C."/>
            <person name="Tian Q."/>
            <person name="Mei H."/>
            <person name="Zhang T."/>
            <person name="Gao T."/>
            <person name="Zhang H."/>
        </authorList>
    </citation>
    <scope>NUCLEOTIDE SEQUENCE</scope>
    <source>
        <strain evidence="2">KEN1</strain>
    </source>
</reference>
<feature type="compositionally biased region" description="Polar residues" evidence="1">
    <location>
        <begin position="81"/>
        <end position="92"/>
    </location>
</feature>
<gene>
    <name evidence="2" type="ORF">Slati_1215700</name>
</gene>
<dbReference type="AlphaFoldDB" id="A0AAW2XF70"/>
<name>A0AAW2XF70_9LAMI</name>
<reference evidence="2" key="1">
    <citation type="submission" date="2020-06" db="EMBL/GenBank/DDBJ databases">
        <authorList>
            <person name="Li T."/>
            <person name="Hu X."/>
            <person name="Zhang T."/>
            <person name="Song X."/>
            <person name="Zhang H."/>
            <person name="Dai N."/>
            <person name="Sheng W."/>
            <person name="Hou X."/>
            <person name="Wei L."/>
        </authorList>
    </citation>
    <scope>NUCLEOTIDE SEQUENCE</scope>
    <source>
        <strain evidence="2">KEN1</strain>
        <tissue evidence="2">Leaf</tissue>
    </source>
</reference>
<feature type="compositionally biased region" description="Gly residues" evidence="1">
    <location>
        <begin position="70"/>
        <end position="79"/>
    </location>
</feature>
<dbReference type="EMBL" id="JACGWN010000004">
    <property type="protein sequence ID" value="KAL0452376.1"/>
    <property type="molecule type" value="Genomic_DNA"/>
</dbReference>
<protein>
    <recommendedName>
        <fullName evidence="3">Growth-regulating factor</fullName>
    </recommendedName>
</protein>
<feature type="compositionally biased region" description="Basic and acidic residues" evidence="1">
    <location>
        <begin position="144"/>
        <end position="153"/>
    </location>
</feature>
<evidence type="ECO:0008006" key="3">
    <source>
        <dbReference type="Google" id="ProtNLM"/>
    </source>
</evidence>
<sequence>MEKGAKIGSGFGVSHKKSSSNSDFVSSMKMQQMGTEAEAEAFPSKICMMRTHHQETKPGRPFAGGDDDSGGGGAGGGGVEPTTNNSGANEVVSNAYRDDVSSSHGGGENLAESTNMQPFDNFAPSYSSINPFKSPAIGNGRYSRNGDLEPGDVREQMARNGGVQERWRPTRSTASATCIEAVPVQESLWKLKQWDLSLTVDDEMVGRDDGGEPPWLHLMEANMGLANEGFSVYSSNNAPIFHQDYVEQQPWDVFTYPKIEGQTGFIDAWSVDNMNITDNRNLGSSVSLNDGSVSPSLNLTMAMAAADVLDEEMRSIEMGTSVHHCDDDHKIKDSIWLSPVSWELFARGGPLGEALQPGSLAVGGSNPASPYNSISTPATTVSSPSGFFREHCFHTPMAASATARPSGLP</sequence>
<evidence type="ECO:0000313" key="2">
    <source>
        <dbReference type="EMBL" id="KAL0452376.1"/>
    </source>
</evidence>
<evidence type="ECO:0000256" key="1">
    <source>
        <dbReference type="SAM" id="MobiDB-lite"/>
    </source>
</evidence>
<accession>A0AAW2XF70</accession>
<feature type="region of interest" description="Disordered" evidence="1">
    <location>
        <begin position="134"/>
        <end position="153"/>
    </location>
</feature>
<feature type="region of interest" description="Disordered" evidence="1">
    <location>
        <begin position="54"/>
        <end position="118"/>
    </location>
</feature>
<proteinExistence type="predicted"/>
<feature type="region of interest" description="Disordered" evidence="1">
    <location>
        <begin position="1"/>
        <end position="26"/>
    </location>
</feature>
<organism evidence="2">
    <name type="scientific">Sesamum latifolium</name>
    <dbReference type="NCBI Taxonomy" id="2727402"/>
    <lineage>
        <taxon>Eukaryota</taxon>
        <taxon>Viridiplantae</taxon>
        <taxon>Streptophyta</taxon>
        <taxon>Embryophyta</taxon>
        <taxon>Tracheophyta</taxon>
        <taxon>Spermatophyta</taxon>
        <taxon>Magnoliopsida</taxon>
        <taxon>eudicotyledons</taxon>
        <taxon>Gunneridae</taxon>
        <taxon>Pentapetalae</taxon>
        <taxon>asterids</taxon>
        <taxon>lamiids</taxon>
        <taxon>Lamiales</taxon>
        <taxon>Pedaliaceae</taxon>
        <taxon>Sesamum</taxon>
    </lineage>
</organism>
<comment type="caution">
    <text evidence="2">The sequence shown here is derived from an EMBL/GenBank/DDBJ whole genome shotgun (WGS) entry which is preliminary data.</text>
</comment>